<dbReference type="InterPro" id="IPR004653">
    <property type="entry name" value="DusA"/>
</dbReference>
<name>A0AAE0BFP7_9CHLO</name>
<keyword evidence="1" id="KW-0820">tRNA-binding</keyword>
<dbReference type="PANTHER" id="PTHR42907:SF1">
    <property type="entry name" value="FMN-LINKED OXIDOREDUCTASES SUPERFAMILY PROTEIN"/>
    <property type="match status" value="1"/>
</dbReference>
<keyword evidence="3" id="KW-0694">RNA-binding</keyword>
<keyword evidence="6" id="KW-1185">Reference proteome</keyword>
<protein>
    <recommendedName>
        <fullName evidence="4">DUS-like FMN-binding domain-containing protein</fullName>
    </recommendedName>
</protein>
<feature type="domain" description="DUS-like FMN-binding" evidence="4">
    <location>
        <begin position="16"/>
        <end position="314"/>
    </location>
</feature>
<dbReference type="Gene3D" id="3.20.20.70">
    <property type="entry name" value="Aldolase class I"/>
    <property type="match status" value="1"/>
</dbReference>
<evidence type="ECO:0000256" key="3">
    <source>
        <dbReference type="ARBA" id="ARBA00022884"/>
    </source>
</evidence>
<organism evidence="5 6">
    <name type="scientific">Cymbomonas tetramitiformis</name>
    <dbReference type="NCBI Taxonomy" id="36881"/>
    <lineage>
        <taxon>Eukaryota</taxon>
        <taxon>Viridiplantae</taxon>
        <taxon>Chlorophyta</taxon>
        <taxon>Pyramimonadophyceae</taxon>
        <taxon>Pyramimonadales</taxon>
        <taxon>Pyramimonadaceae</taxon>
        <taxon>Cymbomonas</taxon>
    </lineage>
</organism>
<sequence length="402" mass="44438">MSTTANARLHQRTFHVAPMRDYTNAHFRTICRIMSKHAVLWGEMEKTGAILEADPLKQRRLLQRGSTEGQEVLQLGGNDPKEMFRAARICLPYGYDELNLNCGCPTTKTGGADYGASLMRDAELTSNLIESIAGGVRGSVAISVKCRIGIQETYTPDSEDYAVLHDYVSTLTRTGVLSHVVVHARQAVLGGLSPKQNREVPPLRHDFVHALAADFPDLNVTLNGGICRMQDANMHCAESIKGIMAGRWFLRSPLDLMRVDEEFYGEASTTSLESVCDAYVDYSLASLERDNGTLAELVMPLALICYELEEKAKVAVEEGNVEVEARAIRDAELMLETCTPLLMRHHGLKLSLVSPGQGCFRIWRKALQKLIVEVAKVTFDIGPDHQATIVLMISTCKLVCDE</sequence>
<accession>A0AAE0BFP7</accession>
<proteinExistence type="predicted"/>
<dbReference type="InterPro" id="IPR035587">
    <property type="entry name" value="DUS-like_FMN-bd"/>
</dbReference>
<reference evidence="5 6" key="1">
    <citation type="journal article" date="2015" name="Genome Biol. Evol.">
        <title>Comparative Genomics of a Bacterivorous Green Alga Reveals Evolutionary Causalities and Consequences of Phago-Mixotrophic Mode of Nutrition.</title>
        <authorList>
            <person name="Burns J.A."/>
            <person name="Paasch A."/>
            <person name="Narechania A."/>
            <person name="Kim E."/>
        </authorList>
    </citation>
    <scope>NUCLEOTIDE SEQUENCE [LARGE SCALE GENOMIC DNA]</scope>
    <source>
        <strain evidence="5 6">PLY_AMNH</strain>
    </source>
</reference>
<keyword evidence="2" id="KW-0521">NADP</keyword>
<evidence type="ECO:0000313" key="5">
    <source>
        <dbReference type="EMBL" id="KAK3235781.1"/>
    </source>
</evidence>
<gene>
    <name evidence="5" type="ORF">CYMTET_54045</name>
</gene>
<dbReference type="AlphaFoldDB" id="A0AAE0BFP7"/>
<dbReference type="Pfam" id="PF01207">
    <property type="entry name" value="Dus"/>
    <property type="match status" value="1"/>
</dbReference>
<dbReference type="GO" id="GO:0000049">
    <property type="term" value="F:tRNA binding"/>
    <property type="evidence" value="ECO:0007669"/>
    <property type="project" value="UniProtKB-KW"/>
</dbReference>
<evidence type="ECO:0000256" key="2">
    <source>
        <dbReference type="ARBA" id="ARBA00022857"/>
    </source>
</evidence>
<evidence type="ECO:0000313" key="6">
    <source>
        <dbReference type="Proteomes" id="UP001190700"/>
    </source>
</evidence>
<evidence type="ECO:0000256" key="1">
    <source>
        <dbReference type="ARBA" id="ARBA00022555"/>
    </source>
</evidence>
<evidence type="ECO:0000259" key="4">
    <source>
        <dbReference type="Pfam" id="PF01207"/>
    </source>
</evidence>
<dbReference type="Proteomes" id="UP001190700">
    <property type="component" value="Unassembled WGS sequence"/>
</dbReference>
<comment type="caution">
    <text evidence="5">The sequence shown here is derived from an EMBL/GenBank/DDBJ whole genome shotgun (WGS) entry which is preliminary data.</text>
</comment>
<dbReference type="CDD" id="cd02801">
    <property type="entry name" value="DUS_like_FMN"/>
    <property type="match status" value="1"/>
</dbReference>
<dbReference type="PANTHER" id="PTHR42907">
    <property type="entry name" value="FMN-LINKED OXIDOREDUCTASES SUPERFAMILY PROTEIN"/>
    <property type="match status" value="1"/>
</dbReference>
<dbReference type="GO" id="GO:0017150">
    <property type="term" value="F:tRNA dihydrouridine synthase activity"/>
    <property type="evidence" value="ECO:0007669"/>
    <property type="project" value="InterPro"/>
</dbReference>
<dbReference type="SUPFAM" id="SSF51395">
    <property type="entry name" value="FMN-linked oxidoreductases"/>
    <property type="match status" value="1"/>
</dbReference>
<dbReference type="EMBL" id="LGRX02035220">
    <property type="protein sequence ID" value="KAK3235781.1"/>
    <property type="molecule type" value="Genomic_DNA"/>
</dbReference>
<dbReference type="InterPro" id="IPR013785">
    <property type="entry name" value="Aldolase_TIM"/>
</dbReference>